<dbReference type="PANTHER" id="PTHR46411:SF3">
    <property type="entry name" value="AAA+ ATPASE DOMAIN-CONTAINING PROTEIN"/>
    <property type="match status" value="1"/>
</dbReference>
<dbReference type="Pfam" id="PF23232">
    <property type="entry name" value="AAA_lid_13"/>
    <property type="match status" value="1"/>
</dbReference>
<feature type="domain" description="AAA+ ATPase" evidence="2">
    <location>
        <begin position="187"/>
        <end position="315"/>
    </location>
</feature>
<evidence type="ECO:0000313" key="3">
    <source>
        <dbReference type="EMBL" id="KAF2209166.1"/>
    </source>
</evidence>
<dbReference type="InterPro" id="IPR003593">
    <property type="entry name" value="AAA+_ATPase"/>
</dbReference>
<dbReference type="OrthoDB" id="10042665at2759"/>
<keyword evidence="4" id="KW-1185">Reference proteome</keyword>
<feature type="region of interest" description="Disordered" evidence="1">
    <location>
        <begin position="373"/>
        <end position="394"/>
    </location>
</feature>
<organism evidence="3 4">
    <name type="scientific">Cercospora zeae-maydis SCOH1-5</name>
    <dbReference type="NCBI Taxonomy" id="717836"/>
    <lineage>
        <taxon>Eukaryota</taxon>
        <taxon>Fungi</taxon>
        <taxon>Dikarya</taxon>
        <taxon>Ascomycota</taxon>
        <taxon>Pezizomycotina</taxon>
        <taxon>Dothideomycetes</taxon>
        <taxon>Dothideomycetidae</taxon>
        <taxon>Mycosphaerellales</taxon>
        <taxon>Mycosphaerellaceae</taxon>
        <taxon>Cercospora</taxon>
    </lineage>
</organism>
<sequence length="427" mass="48237">MELDDKMSMYSTRDESSSRTASKKEYRGQIIIDAYSYLRTADTMIDEPPLGSLIVMPHGESDCLCQVCRRSPVITWRDKEVPKKATKEQFELFAASPDRLMMCPPRVLGYALKSKTWAQFRIRSCKDAISEQKSYFAEQLQLKDDYKKMLLAVVNSHRGTLRSAEAAPEDAKASLPRSLDVIEGKGKGLAILLHGPPGVGKTLTAESIALATGRSLLTVSVAEIGTAADWAEDRLNIFFVLAARWGAILLVDEADVFLEERTQNDGANRNALVSVLLRCLEYYEGIIFLTTNRITSIDVAVQSRMHIAIQFENLKADQRYAIYKYHLDKVPDVKIKGDRDRLYSEVKSRFCRKRQALNGRQIRNIVSTALSLAGDRERNPDENGPSDGKLRISDLERVHETTTDFLESMKDTMDKWRRKNEALGEDD</sequence>
<reference evidence="3" key="1">
    <citation type="journal article" date="2020" name="Stud. Mycol.">
        <title>101 Dothideomycetes genomes: a test case for predicting lifestyles and emergence of pathogens.</title>
        <authorList>
            <person name="Haridas S."/>
            <person name="Albert R."/>
            <person name="Binder M."/>
            <person name="Bloem J."/>
            <person name="Labutti K."/>
            <person name="Salamov A."/>
            <person name="Andreopoulos B."/>
            <person name="Baker S."/>
            <person name="Barry K."/>
            <person name="Bills G."/>
            <person name="Bluhm B."/>
            <person name="Cannon C."/>
            <person name="Castanera R."/>
            <person name="Culley D."/>
            <person name="Daum C."/>
            <person name="Ezra D."/>
            <person name="Gonzalez J."/>
            <person name="Henrissat B."/>
            <person name="Kuo A."/>
            <person name="Liang C."/>
            <person name="Lipzen A."/>
            <person name="Lutzoni F."/>
            <person name="Magnuson J."/>
            <person name="Mondo S."/>
            <person name="Nolan M."/>
            <person name="Ohm R."/>
            <person name="Pangilinan J."/>
            <person name="Park H.-J."/>
            <person name="Ramirez L."/>
            <person name="Alfaro M."/>
            <person name="Sun H."/>
            <person name="Tritt A."/>
            <person name="Yoshinaga Y."/>
            <person name="Zwiers L.-H."/>
            <person name="Turgeon B."/>
            <person name="Goodwin S."/>
            <person name="Spatafora J."/>
            <person name="Crous P."/>
            <person name="Grigoriev I."/>
        </authorList>
    </citation>
    <scope>NUCLEOTIDE SEQUENCE</scope>
    <source>
        <strain evidence="3">SCOH1-5</strain>
    </source>
</reference>
<dbReference type="InterPro" id="IPR003959">
    <property type="entry name" value="ATPase_AAA_core"/>
</dbReference>
<dbReference type="SUPFAM" id="SSF52540">
    <property type="entry name" value="P-loop containing nucleoside triphosphate hydrolases"/>
    <property type="match status" value="1"/>
</dbReference>
<dbReference type="CDD" id="cd19481">
    <property type="entry name" value="RecA-like_protease"/>
    <property type="match status" value="1"/>
</dbReference>
<dbReference type="GO" id="GO:0016887">
    <property type="term" value="F:ATP hydrolysis activity"/>
    <property type="evidence" value="ECO:0007669"/>
    <property type="project" value="InterPro"/>
</dbReference>
<name>A0A6A6F5Y2_9PEZI</name>
<protein>
    <recommendedName>
        <fullName evidence="2">AAA+ ATPase domain-containing protein</fullName>
    </recommendedName>
</protein>
<dbReference type="Proteomes" id="UP000799539">
    <property type="component" value="Unassembled WGS sequence"/>
</dbReference>
<proteinExistence type="predicted"/>
<evidence type="ECO:0000256" key="1">
    <source>
        <dbReference type="SAM" id="MobiDB-lite"/>
    </source>
</evidence>
<dbReference type="AlphaFoldDB" id="A0A6A6F5Y2"/>
<dbReference type="InterPro" id="IPR056599">
    <property type="entry name" value="AAA_lid_fung"/>
</dbReference>
<evidence type="ECO:0000313" key="4">
    <source>
        <dbReference type="Proteomes" id="UP000799539"/>
    </source>
</evidence>
<feature type="region of interest" description="Disordered" evidence="1">
    <location>
        <begin position="1"/>
        <end position="22"/>
    </location>
</feature>
<dbReference type="Gene3D" id="3.40.50.300">
    <property type="entry name" value="P-loop containing nucleotide triphosphate hydrolases"/>
    <property type="match status" value="1"/>
</dbReference>
<dbReference type="PANTHER" id="PTHR46411">
    <property type="entry name" value="FAMILY ATPASE, PUTATIVE-RELATED"/>
    <property type="match status" value="1"/>
</dbReference>
<accession>A0A6A6F5Y2</accession>
<dbReference type="Pfam" id="PF00004">
    <property type="entry name" value="AAA"/>
    <property type="match status" value="1"/>
</dbReference>
<dbReference type="SMART" id="SM00382">
    <property type="entry name" value="AAA"/>
    <property type="match status" value="1"/>
</dbReference>
<dbReference type="EMBL" id="ML992688">
    <property type="protein sequence ID" value="KAF2209166.1"/>
    <property type="molecule type" value="Genomic_DNA"/>
</dbReference>
<gene>
    <name evidence="3" type="ORF">CERZMDRAFT_70316</name>
</gene>
<dbReference type="GO" id="GO:0005524">
    <property type="term" value="F:ATP binding"/>
    <property type="evidence" value="ECO:0007669"/>
    <property type="project" value="InterPro"/>
</dbReference>
<dbReference type="InterPro" id="IPR027417">
    <property type="entry name" value="P-loop_NTPase"/>
</dbReference>
<evidence type="ECO:0000259" key="2">
    <source>
        <dbReference type="SMART" id="SM00382"/>
    </source>
</evidence>